<protein>
    <recommendedName>
        <fullName evidence="13">Polysaccharide chain length determinant N-terminal domain-containing protein</fullName>
    </recommendedName>
</protein>
<feature type="domain" description="Tyrosine-protein kinase G-rich" evidence="10">
    <location>
        <begin position="261"/>
        <end position="320"/>
    </location>
</feature>
<feature type="coiled-coil region" evidence="7">
    <location>
        <begin position="164"/>
        <end position="198"/>
    </location>
</feature>
<sequence>MEQSYEEISLRELIEILLKGKKIIIWTTIIAMIISAFVSFFMIAPTYEVTASVIVKDIKGEKSSSVIGSIMDSEVIPLQTLISAFKSTIAGPDMLEQLRIISPEWENIQANALKNMIKIELVKDTTQVNIIVSAHSAKDTVALANIVTNSFQQFVEEQNYDTLVAKVKSVKRQMEIDIELLNNKIAKAEQQLAELDEVLVYKKSIVDDSYLQELAAKLASTTVINLSELSIENEEPNPAYLKVLDSITANKLALSNLKSQYAELVKAEGQLKEIAKETGMKASIVRDVVEPGQPVKPNKMLNIAIAGVLGLMISVFVVFMMEYWRNTEK</sequence>
<dbReference type="AlphaFoldDB" id="A0A1D2YVN9"/>
<proteinExistence type="inferred from homology"/>
<evidence type="ECO:0000259" key="9">
    <source>
        <dbReference type="Pfam" id="PF02706"/>
    </source>
</evidence>
<evidence type="ECO:0000259" key="10">
    <source>
        <dbReference type="Pfam" id="PF13807"/>
    </source>
</evidence>
<feature type="transmembrane region" description="Helical" evidence="8">
    <location>
        <begin position="303"/>
        <end position="324"/>
    </location>
</feature>
<evidence type="ECO:0000256" key="7">
    <source>
        <dbReference type="SAM" id="Coils"/>
    </source>
</evidence>
<evidence type="ECO:0000313" key="12">
    <source>
        <dbReference type="Proteomes" id="UP000243739"/>
    </source>
</evidence>
<keyword evidence="6 8" id="KW-0472">Membrane</keyword>
<dbReference type="Proteomes" id="UP000243739">
    <property type="component" value="Unassembled WGS sequence"/>
</dbReference>
<evidence type="ECO:0000256" key="5">
    <source>
        <dbReference type="ARBA" id="ARBA00022989"/>
    </source>
</evidence>
<dbReference type="EMBL" id="MIJF01000013">
    <property type="protein sequence ID" value="OEF99792.1"/>
    <property type="molecule type" value="Genomic_DNA"/>
</dbReference>
<name>A0A1D2YVN9_9BACI</name>
<dbReference type="InterPro" id="IPR032807">
    <property type="entry name" value="GNVR"/>
</dbReference>
<comment type="subcellular location">
    <subcellularLocation>
        <location evidence="1">Cell membrane</location>
        <topology evidence="1">Multi-pass membrane protein</topology>
    </subcellularLocation>
</comment>
<organism evidence="11 12">
    <name type="scientific">Vulcanibacillus modesticaldus</name>
    <dbReference type="NCBI Taxonomy" id="337097"/>
    <lineage>
        <taxon>Bacteria</taxon>
        <taxon>Bacillati</taxon>
        <taxon>Bacillota</taxon>
        <taxon>Bacilli</taxon>
        <taxon>Bacillales</taxon>
        <taxon>Bacillaceae</taxon>
        <taxon>Vulcanibacillus</taxon>
    </lineage>
</organism>
<feature type="transmembrane region" description="Helical" evidence="8">
    <location>
        <begin position="23"/>
        <end position="44"/>
    </location>
</feature>
<comment type="similarity">
    <text evidence="2">Belongs to the CpsC/CapA family.</text>
</comment>
<gene>
    <name evidence="11" type="ORF">BHF71_01045</name>
</gene>
<dbReference type="Pfam" id="PF02706">
    <property type="entry name" value="Wzz"/>
    <property type="match status" value="1"/>
</dbReference>
<evidence type="ECO:0000256" key="3">
    <source>
        <dbReference type="ARBA" id="ARBA00022475"/>
    </source>
</evidence>
<accession>A0A1D2YVN9</accession>
<feature type="domain" description="Polysaccharide chain length determinant N-terminal" evidence="9">
    <location>
        <begin position="6"/>
        <end position="98"/>
    </location>
</feature>
<comment type="caution">
    <text evidence="11">The sequence shown here is derived from an EMBL/GenBank/DDBJ whole genome shotgun (WGS) entry which is preliminary data.</text>
</comment>
<evidence type="ECO:0000256" key="8">
    <source>
        <dbReference type="SAM" id="Phobius"/>
    </source>
</evidence>
<dbReference type="GO" id="GO:0005886">
    <property type="term" value="C:plasma membrane"/>
    <property type="evidence" value="ECO:0007669"/>
    <property type="project" value="UniProtKB-SubCell"/>
</dbReference>
<evidence type="ECO:0000313" key="11">
    <source>
        <dbReference type="EMBL" id="OEF99792.1"/>
    </source>
</evidence>
<dbReference type="Pfam" id="PF13807">
    <property type="entry name" value="GNVR"/>
    <property type="match status" value="1"/>
</dbReference>
<dbReference type="GO" id="GO:0004713">
    <property type="term" value="F:protein tyrosine kinase activity"/>
    <property type="evidence" value="ECO:0007669"/>
    <property type="project" value="TreeGrafter"/>
</dbReference>
<evidence type="ECO:0008006" key="13">
    <source>
        <dbReference type="Google" id="ProtNLM"/>
    </source>
</evidence>
<evidence type="ECO:0000256" key="2">
    <source>
        <dbReference type="ARBA" id="ARBA00006683"/>
    </source>
</evidence>
<evidence type="ECO:0000256" key="1">
    <source>
        <dbReference type="ARBA" id="ARBA00004651"/>
    </source>
</evidence>
<keyword evidence="7" id="KW-0175">Coiled coil</keyword>
<dbReference type="InterPro" id="IPR050445">
    <property type="entry name" value="Bact_polysacc_biosynth/exp"/>
</dbReference>
<evidence type="ECO:0000256" key="4">
    <source>
        <dbReference type="ARBA" id="ARBA00022692"/>
    </source>
</evidence>
<dbReference type="PANTHER" id="PTHR32309">
    <property type="entry name" value="TYROSINE-PROTEIN KINASE"/>
    <property type="match status" value="1"/>
</dbReference>
<dbReference type="STRING" id="337097.BHF71_01045"/>
<keyword evidence="5 8" id="KW-1133">Transmembrane helix</keyword>
<dbReference type="InterPro" id="IPR003856">
    <property type="entry name" value="LPS_length_determ_N"/>
</dbReference>
<keyword evidence="4 8" id="KW-0812">Transmembrane</keyword>
<keyword evidence="12" id="KW-1185">Reference proteome</keyword>
<dbReference type="PANTHER" id="PTHR32309:SF13">
    <property type="entry name" value="FERRIC ENTEROBACTIN TRANSPORT PROTEIN FEPE"/>
    <property type="match status" value="1"/>
</dbReference>
<keyword evidence="3" id="KW-1003">Cell membrane</keyword>
<reference evidence="11 12" key="1">
    <citation type="submission" date="2016-09" db="EMBL/GenBank/DDBJ databases">
        <title>Draft genome sequence for the type strain of Vulcanibacillus modesticaldus BR, a strictly anaerobic, moderately thermophilic, and nitrate-reducing bacterium from deep sea-hydrothermal vents of the Mid-Atlantic Ridge.</title>
        <authorList>
            <person name="Abin C.A."/>
            <person name="Hollibaugh J.T."/>
        </authorList>
    </citation>
    <scope>NUCLEOTIDE SEQUENCE [LARGE SCALE GENOMIC DNA]</scope>
    <source>
        <strain evidence="11 12">BR</strain>
    </source>
</reference>
<dbReference type="RefSeq" id="WP_069656279.1">
    <property type="nucleotide sequence ID" value="NZ_MIJF01000013.1"/>
</dbReference>
<evidence type="ECO:0000256" key="6">
    <source>
        <dbReference type="ARBA" id="ARBA00023136"/>
    </source>
</evidence>
<dbReference type="OrthoDB" id="2854392at2"/>